<proteinExistence type="predicted"/>
<accession>R0JZU8</accession>
<evidence type="ECO:0000313" key="2">
    <source>
        <dbReference type="Proteomes" id="UP000296049"/>
    </source>
</evidence>
<dbReference type="EMBL" id="KB742880">
    <property type="protein sequence ID" value="EOB03196.1"/>
    <property type="molecule type" value="Genomic_DNA"/>
</dbReference>
<gene>
    <name evidence="1" type="ORF">Anapl_11997</name>
</gene>
<organism evidence="1 2">
    <name type="scientific">Anas platyrhynchos</name>
    <name type="common">Mallard</name>
    <name type="synonym">Anas boschas</name>
    <dbReference type="NCBI Taxonomy" id="8839"/>
    <lineage>
        <taxon>Eukaryota</taxon>
        <taxon>Metazoa</taxon>
        <taxon>Chordata</taxon>
        <taxon>Craniata</taxon>
        <taxon>Vertebrata</taxon>
        <taxon>Euteleostomi</taxon>
        <taxon>Archelosauria</taxon>
        <taxon>Archosauria</taxon>
        <taxon>Dinosauria</taxon>
        <taxon>Saurischia</taxon>
        <taxon>Theropoda</taxon>
        <taxon>Coelurosauria</taxon>
        <taxon>Aves</taxon>
        <taxon>Neognathae</taxon>
        <taxon>Galloanserae</taxon>
        <taxon>Anseriformes</taxon>
        <taxon>Anatidae</taxon>
        <taxon>Anatinae</taxon>
        <taxon>Anas</taxon>
    </lineage>
</organism>
<name>R0JZU8_ANAPL</name>
<reference evidence="2" key="1">
    <citation type="journal article" date="2013" name="Nat. Genet.">
        <title>The duck genome and transcriptome provide insight into an avian influenza virus reservoir species.</title>
        <authorList>
            <person name="Huang Y."/>
            <person name="Li Y."/>
            <person name="Burt D.W."/>
            <person name="Chen H."/>
            <person name="Zhang Y."/>
            <person name="Qian W."/>
            <person name="Kim H."/>
            <person name="Gan S."/>
            <person name="Zhao Y."/>
            <person name="Li J."/>
            <person name="Yi K."/>
            <person name="Feng H."/>
            <person name="Zhu P."/>
            <person name="Li B."/>
            <person name="Liu Q."/>
            <person name="Fairley S."/>
            <person name="Magor K.E."/>
            <person name="Du Z."/>
            <person name="Hu X."/>
            <person name="Goodman L."/>
            <person name="Tafer H."/>
            <person name="Vignal A."/>
            <person name="Lee T."/>
            <person name="Kim K.W."/>
            <person name="Sheng Z."/>
            <person name="An Y."/>
            <person name="Searle S."/>
            <person name="Herrero J."/>
            <person name="Groenen M.A."/>
            <person name="Crooijmans R.P."/>
            <person name="Faraut T."/>
            <person name="Cai Q."/>
            <person name="Webster R.G."/>
            <person name="Aldridge J.R."/>
            <person name="Warren W.C."/>
            <person name="Bartschat S."/>
            <person name="Kehr S."/>
            <person name="Marz M."/>
            <person name="Stadler P.F."/>
            <person name="Smith J."/>
            <person name="Kraus R.H."/>
            <person name="Zhao Y."/>
            <person name="Ren L."/>
            <person name="Fei J."/>
            <person name="Morisson M."/>
            <person name="Kaiser P."/>
            <person name="Griffin D.K."/>
            <person name="Rao M."/>
            <person name="Pitel F."/>
            <person name="Wang J."/>
            <person name="Li N."/>
        </authorList>
    </citation>
    <scope>NUCLEOTIDE SEQUENCE [LARGE SCALE GENOMIC DNA]</scope>
</reference>
<sequence>MTVGIEAVSRGPYGLLKPASSIFLVLEDMKMGKNKSQTTLPSNEVCLTDVMQGHSSPPVLAHEVGAPGSTNQNFSWLPLALRVGVQVLFLLLVCHAGPHRNDLAFYAESEQCLIESLSDFQVMTKSPTLPHLSVKDVNCGH</sequence>
<keyword evidence="2" id="KW-1185">Reference proteome</keyword>
<evidence type="ECO:0000313" key="1">
    <source>
        <dbReference type="EMBL" id="EOB03196.1"/>
    </source>
</evidence>
<dbReference type="AlphaFoldDB" id="R0JZU8"/>
<dbReference type="Proteomes" id="UP000296049">
    <property type="component" value="Unassembled WGS sequence"/>
</dbReference>
<protein>
    <submittedName>
        <fullName evidence="1">Uncharacterized protein</fullName>
    </submittedName>
</protein>